<dbReference type="EC" id="2.3.1.-" evidence="6"/>
<protein>
    <recommendedName>
        <fullName evidence="6">Dihydrolipoamide acetyltransferase component of pyruvate dehydrogenase complex</fullName>
        <ecNumber evidence="6">2.3.1.-</ecNumber>
    </recommendedName>
</protein>
<dbReference type="SUPFAM" id="SSF51230">
    <property type="entry name" value="Single hybrid motif"/>
    <property type="match status" value="1"/>
</dbReference>
<keyword evidence="5 6" id="KW-0012">Acyltransferase</keyword>
<dbReference type="InterPro" id="IPR001078">
    <property type="entry name" value="2-oxoacid_DH_actylTfrase"/>
</dbReference>
<organism evidence="10">
    <name type="scientific">Kitasatospora sp. CMC57</name>
    <dbReference type="NCBI Taxonomy" id="3231513"/>
    <lineage>
        <taxon>Bacteria</taxon>
        <taxon>Bacillati</taxon>
        <taxon>Actinomycetota</taxon>
        <taxon>Actinomycetes</taxon>
        <taxon>Kitasatosporales</taxon>
        <taxon>Streptomycetaceae</taxon>
        <taxon>Kitasatospora</taxon>
    </lineage>
</organism>
<feature type="domain" description="Peripheral subunit-binding (PSBD)" evidence="9">
    <location>
        <begin position="98"/>
        <end position="135"/>
    </location>
</feature>
<dbReference type="Pfam" id="PF00364">
    <property type="entry name" value="Biotin_lipoyl"/>
    <property type="match status" value="1"/>
</dbReference>
<dbReference type="PANTHER" id="PTHR43178">
    <property type="entry name" value="DIHYDROLIPOAMIDE ACETYLTRANSFERASE COMPONENT OF PYRUVATE DEHYDROGENASE COMPLEX"/>
    <property type="match status" value="1"/>
</dbReference>
<keyword evidence="4 6" id="KW-0450">Lipoyl</keyword>
<dbReference type="AlphaFoldDB" id="A0AB33JS23"/>
<comment type="cofactor">
    <cofactor evidence="1 6">
        <name>(R)-lipoate</name>
        <dbReference type="ChEBI" id="CHEBI:83088"/>
    </cofactor>
</comment>
<dbReference type="PROSITE" id="PS50968">
    <property type="entry name" value="BIOTINYL_LIPOYL"/>
    <property type="match status" value="1"/>
</dbReference>
<dbReference type="PROSITE" id="PS51826">
    <property type="entry name" value="PSBD"/>
    <property type="match status" value="2"/>
</dbReference>
<evidence type="ECO:0000259" key="8">
    <source>
        <dbReference type="PROSITE" id="PS50968"/>
    </source>
</evidence>
<dbReference type="Gene3D" id="4.10.320.10">
    <property type="entry name" value="E3-binding domain"/>
    <property type="match status" value="2"/>
</dbReference>
<keyword evidence="3 6" id="KW-0808">Transferase</keyword>
<evidence type="ECO:0000256" key="3">
    <source>
        <dbReference type="ARBA" id="ARBA00022679"/>
    </source>
</evidence>
<dbReference type="InterPro" id="IPR050743">
    <property type="entry name" value="2-oxoacid_DH_E2_comp"/>
</dbReference>
<dbReference type="EMBL" id="AP035881">
    <property type="protein sequence ID" value="BFP44094.1"/>
    <property type="molecule type" value="Genomic_DNA"/>
</dbReference>
<sequence length="456" mass="47403">MAEFTMPALGADMTEGTLLEWLIHPGDQVHKGDIVAVVDTAKAAIEVECFESGVVERLLVEPTETVPVGTPLAVINPVGAVTQRPAPAAPAEPTAAPAPTPLVRRLARERGVDLSTVHGTGPGGRITRADVPAAPQPEAASPQTRRAVASPIAAAPVVPPSARTTSRVRATPMARRLAAEGGVDLAGVLGTGTDGAIRVADVRAKLTGPETAPAAQKAPTVEVSPTPDRHAETAGRSEAMRRAIGDLMARSKREIPHYYLSTTIDLGPAVAWLREQNRGLPVSERLVPAALLLKAAARAAREVPQLNGFFADGRFVPAPEVHLGVAVSLRGGGLVAPAIHHAADLSPAELMARLRDLVARARSGRLRGSETTDPTITVTSLGDQGVEAVFGVIYPPQVALVGLGKVVDRPCALDGLLGVRPVVTATLSADHRASDGATGARYLTALERLLRTPEEL</sequence>
<evidence type="ECO:0000313" key="10">
    <source>
        <dbReference type="EMBL" id="BFP44094.1"/>
    </source>
</evidence>
<dbReference type="GO" id="GO:0031405">
    <property type="term" value="F:lipoic acid binding"/>
    <property type="evidence" value="ECO:0007669"/>
    <property type="project" value="TreeGrafter"/>
</dbReference>
<feature type="compositionally biased region" description="Basic and acidic residues" evidence="7">
    <location>
        <begin position="227"/>
        <end position="237"/>
    </location>
</feature>
<evidence type="ECO:0000256" key="1">
    <source>
        <dbReference type="ARBA" id="ARBA00001938"/>
    </source>
</evidence>
<dbReference type="Pfam" id="PF02817">
    <property type="entry name" value="E3_binding"/>
    <property type="match status" value="2"/>
</dbReference>
<dbReference type="InterPro" id="IPR004167">
    <property type="entry name" value="PSBD"/>
</dbReference>
<feature type="domain" description="Lipoyl-binding" evidence="8">
    <location>
        <begin position="1"/>
        <end position="76"/>
    </location>
</feature>
<evidence type="ECO:0000256" key="7">
    <source>
        <dbReference type="SAM" id="MobiDB-lite"/>
    </source>
</evidence>
<name>A0AB33JS23_9ACTN</name>
<dbReference type="InterPro" id="IPR000089">
    <property type="entry name" value="Biotin_lipoyl"/>
</dbReference>
<dbReference type="InterPro" id="IPR036625">
    <property type="entry name" value="E3-bd_dom_sf"/>
</dbReference>
<dbReference type="Pfam" id="PF00198">
    <property type="entry name" value="2-oxoacid_dh"/>
    <property type="match status" value="1"/>
</dbReference>
<proteinExistence type="inferred from homology"/>
<dbReference type="SUPFAM" id="SSF47005">
    <property type="entry name" value="Peripheral subunit-binding domain of 2-oxo acid dehydrogenase complex"/>
    <property type="match status" value="2"/>
</dbReference>
<evidence type="ECO:0000259" key="9">
    <source>
        <dbReference type="PROSITE" id="PS51826"/>
    </source>
</evidence>
<dbReference type="Gene3D" id="2.40.50.100">
    <property type="match status" value="1"/>
</dbReference>
<dbReference type="RefSeq" id="WP_407986694.1">
    <property type="nucleotide sequence ID" value="NZ_AP035881.2"/>
</dbReference>
<evidence type="ECO:0000256" key="4">
    <source>
        <dbReference type="ARBA" id="ARBA00022823"/>
    </source>
</evidence>
<evidence type="ECO:0000256" key="5">
    <source>
        <dbReference type="ARBA" id="ARBA00023315"/>
    </source>
</evidence>
<comment type="similarity">
    <text evidence="2 6">Belongs to the 2-oxoacid dehydrogenase family.</text>
</comment>
<feature type="region of interest" description="Disordered" evidence="7">
    <location>
        <begin position="114"/>
        <end position="168"/>
    </location>
</feature>
<dbReference type="GO" id="GO:0005737">
    <property type="term" value="C:cytoplasm"/>
    <property type="evidence" value="ECO:0007669"/>
    <property type="project" value="TreeGrafter"/>
</dbReference>
<gene>
    <name evidence="10" type="ORF">KCMC57_04620</name>
</gene>
<feature type="region of interest" description="Disordered" evidence="7">
    <location>
        <begin position="208"/>
        <end position="237"/>
    </location>
</feature>
<evidence type="ECO:0000256" key="2">
    <source>
        <dbReference type="ARBA" id="ARBA00007317"/>
    </source>
</evidence>
<feature type="domain" description="Peripheral subunit-binding (PSBD)" evidence="9">
    <location>
        <begin position="169"/>
        <end position="206"/>
    </location>
</feature>
<evidence type="ECO:0000256" key="6">
    <source>
        <dbReference type="RuleBase" id="RU003423"/>
    </source>
</evidence>
<reference evidence="10" key="1">
    <citation type="submission" date="2024-07" db="EMBL/GenBank/DDBJ databases">
        <title>Complete genome sequences of cellulolytic bacteria, Kitasatospora sp. CMC57 and Streptomyces sp. CMC78, isolated from Japanese agricultural soil.</title>
        <authorList>
            <person name="Hashimoto T."/>
            <person name="Ito M."/>
            <person name="Iwamoto M."/>
            <person name="Fukahori D."/>
            <person name="Shoda T."/>
            <person name="Sakoda M."/>
            <person name="Morohoshi T."/>
            <person name="Mitsuboshi M."/>
            <person name="Nishizawa T."/>
        </authorList>
    </citation>
    <scope>NUCLEOTIDE SEQUENCE</scope>
    <source>
        <strain evidence="10">CMC57</strain>
    </source>
</reference>
<dbReference type="Gene3D" id="3.30.559.10">
    <property type="entry name" value="Chloramphenicol acetyltransferase-like domain"/>
    <property type="match status" value="1"/>
</dbReference>
<dbReference type="CDD" id="cd06849">
    <property type="entry name" value="lipoyl_domain"/>
    <property type="match status" value="1"/>
</dbReference>
<feature type="compositionally biased region" description="Low complexity" evidence="7">
    <location>
        <begin position="132"/>
        <end position="165"/>
    </location>
</feature>
<dbReference type="PANTHER" id="PTHR43178:SF5">
    <property type="entry name" value="LIPOAMIDE ACYLTRANSFERASE COMPONENT OF BRANCHED-CHAIN ALPHA-KETO ACID DEHYDROGENASE COMPLEX, MITOCHONDRIAL"/>
    <property type="match status" value="1"/>
</dbReference>
<keyword evidence="10" id="KW-0670">Pyruvate</keyword>
<accession>A0AB33JS23</accession>
<dbReference type="GO" id="GO:0016407">
    <property type="term" value="F:acetyltransferase activity"/>
    <property type="evidence" value="ECO:0007669"/>
    <property type="project" value="TreeGrafter"/>
</dbReference>
<dbReference type="InterPro" id="IPR023213">
    <property type="entry name" value="CAT-like_dom_sf"/>
</dbReference>
<dbReference type="SUPFAM" id="SSF52777">
    <property type="entry name" value="CoA-dependent acyltransferases"/>
    <property type="match status" value="1"/>
</dbReference>
<dbReference type="InterPro" id="IPR011053">
    <property type="entry name" value="Single_hybrid_motif"/>
</dbReference>